<accession>A0A3B1JPF8</accession>
<organism evidence="2 3">
    <name type="scientific">Astyanax mexicanus</name>
    <name type="common">Blind cave fish</name>
    <name type="synonym">Astyanax fasciatus mexicanus</name>
    <dbReference type="NCBI Taxonomy" id="7994"/>
    <lineage>
        <taxon>Eukaryota</taxon>
        <taxon>Metazoa</taxon>
        <taxon>Chordata</taxon>
        <taxon>Craniata</taxon>
        <taxon>Vertebrata</taxon>
        <taxon>Euteleostomi</taxon>
        <taxon>Actinopterygii</taxon>
        <taxon>Neopterygii</taxon>
        <taxon>Teleostei</taxon>
        <taxon>Ostariophysi</taxon>
        <taxon>Characiformes</taxon>
        <taxon>Characoidei</taxon>
        <taxon>Acestrorhamphidae</taxon>
        <taxon>Acestrorhamphinae</taxon>
        <taxon>Astyanax</taxon>
    </lineage>
</organism>
<sequence>SSELGQSAGEDAVLRCPAEAQPGVRYCSVIWYKVSEAPSRKLSGLVMKNLTQSNGTVQRYKGFVREVQILEDSQSLLLYLCFLSAPVGHQNQEKEIHLAVYGECTAMKTLFMVLAITLLIVAMLMLYCSYVSTLFCLFCVVVCSLHNESQ</sequence>
<evidence type="ECO:0000313" key="3">
    <source>
        <dbReference type="Proteomes" id="UP000018467"/>
    </source>
</evidence>
<protein>
    <submittedName>
        <fullName evidence="2">CD83 molecule</fullName>
    </submittedName>
</protein>
<dbReference type="InParanoid" id="A0A3B1JPF8"/>
<reference evidence="3" key="1">
    <citation type="submission" date="2013-03" db="EMBL/GenBank/DDBJ databases">
        <authorList>
            <person name="Jeffery W."/>
            <person name="Warren W."/>
            <person name="Wilson R.K."/>
        </authorList>
    </citation>
    <scope>NUCLEOTIDE SEQUENCE</scope>
    <source>
        <strain evidence="3">female</strain>
    </source>
</reference>
<keyword evidence="3" id="KW-1185">Reference proteome</keyword>
<dbReference type="STRING" id="7994.ENSAMXP00000044183"/>
<reference evidence="2" key="4">
    <citation type="submission" date="2025-09" db="UniProtKB">
        <authorList>
            <consortium name="Ensembl"/>
        </authorList>
    </citation>
    <scope>IDENTIFICATION</scope>
</reference>
<dbReference type="PANTHER" id="PTHR15193">
    <property type="entry name" value="CD83 ANTIGEN"/>
    <property type="match status" value="1"/>
</dbReference>
<name>A0A3B1JPF8_ASTMX</name>
<dbReference type="Bgee" id="ENSAMXG00000029494">
    <property type="expression patterns" value="Expressed in zone of skin and 14 other cell types or tissues"/>
</dbReference>
<dbReference type="Proteomes" id="UP000018467">
    <property type="component" value="Unassembled WGS sequence"/>
</dbReference>
<reference evidence="2" key="3">
    <citation type="submission" date="2025-08" db="UniProtKB">
        <authorList>
            <consortium name="Ensembl"/>
        </authorList>
    </citation>
    <scope>IDENTIFICATION</scope>
</reference>
<keyword evidence="1" id="KW-1133">Transmembrane helix</keyword>
<dbReference type="Ensembl" id="ENSAMXT00000035558.1">
    <property type="protein sequence ID" value="ENSAMXP00000044183.1"/>
    <property type="gene ID" value="ENSAMXG00000029494.1"/>
</dbReference>
<keyword evidence="1" id="KW-0812">Transmembrane</keyword>
<dbReference type="PANTHER" id="PTHR15193:SF1">
    <property type="entry name" value="CD83 ANTIGEN"/>
    <property type="match status" value="1"/>
</dbReference>
<feature type="transmembrane region" description="Helical" evidence="1">
    <location>
        <begin position="110"/>
        <end position="143"/>
    </location>
</feature>
<evidence type="ECO:0000313" key="2">
    <source>
        <dbReference type="Ensembl" id="ENSAMXP00000044183.1"/>
    </source>
</evidence>
<dbReference type="GeneTree" id="ENSGT00510000051337"/>
<dbReference type="AlphaFoldDB" id="A0A3B1JPF8"/>
<proteinExistence type="predicted"/>
<keyword evidence="1" id="KW-0472">Membrane</keyword>
<reference evidence="3" key="2">
    <citation type="journal article" date="2014" name="Nat. Commun.">
        <title>The cavefish genome reveals candidate genes for eye loss.</title>
        <authorList>
            <person name="McGaugh S.E."/>
            <person name="Gross J.B."/>
            <person name="Aken B."/>
            <person name="Blin M."/>
            <person name="Borowsky R."/>
            <person name="Chalopin D."/>
            <person name="Hinaux H."/>
            <person name="Jeffery W.R."/>
            <person name="Keene A."/>
            <person name="Ma L."/>
            <person name="Minx P."/>
            <person name="Murphy D."/>
            <person name="O'Quin K.E."/>
            <person name="Retaux S."/>
            <person name="Rohner N."/>
            <person name="Searle S.M."/>
            <person name="Stahl B.A."/>
            <person name="Tabin C."/>
            <person name="Volff J.N."/>
            <person name="Yoshizawa M."/>
            <person name="Warren W.C."/>
        </authorList>
    </citation>
    <scope>NUCLEOTIDE SEQUENCE [LARGE SCALE GENOMIC DNA]</scope>
    <source>
        <strain evidence="3">female</strain>
    </source>
</reference>
<evidence type="ECO:0000256" key="1">
    <source>
        <dbReference type="SAM" id="Phobius"/>
    </source>
</evidence>